<dbReference type="Proteomes" id="UP000290482">
    <property type="component" value="Chromosome"/>
</dbReference>
<keyword evidence="1" id="KW-1133">Transmembrane helix</keyword>
<dbReference type="RefSeq" id="WP_022936265.1">
    <property type="nucleotide sequence ID" value="NZ_LR214940.1"/>
</dbReference>
<keyword evidence="1" id="KW-0812">Transmembrane</keyword>
<keyword evidence="3" id="KW-1185">Reference proteome</keyword>
<name>A0A448ZXL9_METOS</name>
<dbReference type="AlphaFoldDB" id="A0A448ZXL9"/>
<evidence type="ECO:0000313" key="3">
    <source>
        <dbReference type="Proteomes" id="UP000290482"/>
    </source>
</evidence>
<sequence>MDIMVKLVDKWKAVSESSWIMWVQIAVFCLTLILAFVTGFTKGPVVLIFVGVFLIGGWLIALGISKPIAAAIAKKVDLNKYMGKYGGEDFTNVFIKTLSSFLLFLITSIFAFISLIFMRVFRKLIKKPLEKRKENNKSTIGLRLAGGLIAPIAALPLASFSANVVGIAAKPESGVSKALNGMQKFLTFKQMSALSQYSPGLISVATLAADYLKNGSNDDSIFGSINTYFQQFFNQDNYSFKGIPNNIAINAKGEPTGDIDVEFYFSLKKVDSAGNVEYNKIKYFTDSDPSTVQKIINNFTRTEESFKIFEMILKRIDTVIYKDGKPEIEKYIENIDNAFKPDVGGHQLNFKANFSNIKVFLEPWQKIVIANDEYRQKVKWLILNIAGIANVQLPQTQEQLNESDAKGKVRYIFESMFDQFITKQK</sequence>
<evidence type="ECO:0000256" key="1">
    <source>
        <dbReference type="SAM" id="Phobius"/>
    </source>
</evidence>
<dbReference type="EMBL" id="LR214940">
    <property type="protein sequence ID" value="VEU56008.1"/>
    <property type="molecule type" value="Genomic_DNA"/>
</dbReference>
<reference evidence="2 3" key="1">
    <citation type="submission" date="2019-01" db="EMBL/GenBank/DDBJ databases">
        <authorList>
            <consortium name="Pathogen Informatics"/>
        </authorList>
    </citation>
    <scope>NUCLEOTIDE SEQUENCE [LARGE SCALE GENOMIC DNA]</scope>
    <source>
        <strain evidence="2 3">NCTC10112</strain>
    </source>
</reference>
<keyword evidence="1" id="KW-0472">Membrane</keyword>
<protein>
    <submittedName>
        <fullName evidence="2">Uncharacterized protein</fullName>
    </submittedName>
</protein>
<proteinExistence type="predicted"/>
<dbReference type="KEGG" id="mob:NCTC10112_00604"/>
<feature type="transmembrane region" description="Helical" evidence="1">
    <location>
        <begin position="45"/>
        <end position="73"/>
    </location>
</feature>
<accession>A0A448ZXL9</accession>
<feature type="transmembrane region" description="Helical" evidence="1">
    <location>
        <begin position="20"/>
        <end position="38"/>
    </location>
</feature>
<feature type="transmembrane region" description="Helical" evidence="1">
    <location>
        <begin position="93"/>
        <end position="121"/>
    </location>
</feature>
<feature type="transmembrane region" description="Helical" evidence="1">
    <location>
        <begin position="142"/>
        <end position="162"/>
    </location>
</feature>
<gene>
    <name evidence="2" type="ORF">NCTC10112_00604</name>
</gene>
<evidence type="ECO:0000313" key="2">
    <source>
        <dbReference type="EMBL" id="VEU56008.1"/>
    </source>
</evidence>
<organism evidence="2 3">
    <name type="scientific">Metamycoplasma orale</name>
    <name type="common">Mycoplasma orale</name>
    <dbReference type="NCBI Taxonomy" id="2121"/>
    <lineage>
        <taxon>Bacteria</taxon>
        <taxon>Bacillati</taxon>
        <taxon>Mycoplasmatota</taxon>
        <taxon>Mycoplasmoidales</taxon>
        <taxon>Metamycoplasmataceae</taxon>
        <taxon>Metamycoplasma</taxon>
    </lineage>
</organism>